<dbReference type="EMBL" id="UOFI01000093">
    <property type="protein sequence ID" value="VAW67174.1"/>
    <property type="molecule type" value="Genomic_DNA"/>
</dbReference>
<sequence>MDKILVTRITSLLGYFGLLLYIPLWHLFIEPKAAEFISITLLVQVGPLMFPLRGLLHGKVYTHAWAMYLALFYFVLGIWYAGDISTRNFGIGFSLLSIVFFMGTMLYTRFQGIAENKKHESHAEPE</sequence>
<keyword evidence="1" id="KW-0472">Membrane</keyword>
<dbReference type="InterPro" id="IPR018643">
    <property type="entry name" value="DUF2069_membrane"/>
</dbReference>
<gene>
    <name evidence="2" type="ORF">MNBD_GAMMA09-3039</name>
</gene>
<dbReference type="AlphaFoldDB" id="A0A3B0YEH2"/>
<dbReference type="Pfam" id="PF09842">
    <property type="entry name" value="DUF2069"/>
    <property type="match status" value="1"/>
</dbReference>
<keyword evidence="1" id="KW-1133">Transmembrane helix</keyword>
<name>A0A3B0YEH2_9ZZZZ</name>
<evidence type="ECO:0008006" key="3">
    <source>
        <dbReference type="Google" id="ProtNLM"/>
    </source>
</evidence>
<feature type="transmembrane region" description="Helical" evidence="1">
    <location>
        <begin position="12"/>
        <end position="28"/>
    </location>
</feature>
<feature type="transmembrane region" description="Helical" evidence="1">
    <location>
        <begin position="64"/>
        <end position="82"/>
    </location>
</feature>
<reference evidence="2" key="1">
    <citation type="submission" date="2018-06" db="EMBL/GenBank/DDBJ databases">
        <authorList>
            <person name="Zhirakovskaya E."/>
        </authorList>
    </citation>
    <scope>NUCLEOTIDE SEQUENCE</scope>
</reference>
<evidence type="ECO:0000313" key="2">
    <source>
        <dbReference type="EMBL" id="VAW67174.1"/>
    </source>
</evidence>
<keyword evidence="1" id="KW-0812">Transmembrane</keyword>
<proteinExistence type="predicted"/>
<organism evidence="2">
    <name type="scientific">hydrothermal vent metagenome</name>
    <dbReference type="NCBI Taxonomy" id="652676"/>
    <lineage>
        <taxon>unclassified sequences</taxon>
        <taxon>metagenomes</taxon>
        <taxon>ecological metagenomes</taxon>
    </lineage>
</organism>
<evidence type="ECO:0000256" key="1">
    <source>
        <dbReference type="SAM" id="Phobius"/>
    </source>
</evidence>
<feature type="transmembrane region" description="Helical" evidence="1">
    <location>
        <begin position="88"/>
        <end position="108"/>
    </location>
</feature>
<accession>A0A3B0YEH2</accession>
<protein>
    <recommendedName>
        <fullName evidence="3">DUF2069 domain-containing protein</fullName>
    </recommendedName>
</protein>